<reference evidence="5" key="1">
    <citation type="submission" date="2025-08" db="UniProtKB">
        <authorList>
            <consortium name="Ensembl"/>
        </authorList>
    </citation>
    <scope>IDENTIFICATION</scope>
</reference>
<dbReference type="GO" id="GO:0043565">
    <property type="term" value="F:sequence-specific DNA binding"/>
    <property type="evidence" value="ECO:0007669"/>
    <property type="project" value="TreeGrafter"/>
</dbReference>
<dbReference type="STRING" id="409849.ENSPMGP00000019697"/>
<evidence type="ECO:0000313" key="5">
    <source>
        <dbReference type="Ensembl" id="ENSPMGP00000019697.1"/>
    </source>
</evidence>
<dbReference type="SMART" id="SM00513">
    <property type="entry name" value="SAP"/>
    <property type="match status" value="1"/>
</dbReference>
<evidence type="ECO:0000259" key="4">
    <source>
        <dbReference type="PROSITE" id="PS50800"/>
    </source>
</evidence>
<dbReference type="Pfam" id="PF02037">
    <property type="entry name" value="SAP"/>
    <property type="match status" value="1"/>
</dbReference>
<dbReference type="Gene3D" id="1.10.720.30">
    <property type="entry name" value="SAP domain"/>
    <property type="match status" value="1"/>
</dbReference>
<dbReference type="PANTHER" id="PTHR15683:SF6">
    <property type="entry name" value="SCAFFOLD ATTACHMENT FACTOR B1"/>
    <property type="match status" value="1"/>
</dbReference>
<dbReference type="InterPro" id="IPR051738">
    <property type="entry name" value="SAF_Modulators"/>
</dbReference>
<dbReference type="PANTHER" id="PTHR15683">
    <property type="entry name" value="SCAFFOLD ATTACHMENT FACTOR B-RELATED"/>
    <property type="match status" value="1"/>
</dbReference>
<dbReference type="GO" id="GO:0005634">
    <property type="term" value="C:nucleus"/>
    <property type="evidence" value="ECO:0007669"/>
    <property type="project" value="UniProtKB-SubCell"/>
</dbReference>
<comment type="subcellular location">
    <subcellularLocation>
        <location evidence="1">Nucleus</location>
    </subcellularLocation>
</comment>
<dbReference type="Proteomes" id="UP000261520">
    <property type="component" value="Unplaced"/>
</dbReference>
<feature type="domain" description="SAP" evidence="4">
    <location>
        <begin position="28"/>
        <end position="62"/>
    </location>
</feature>
<dbReference type="InterPro" id="IPR003034">
    <property type="entry name" value="SAP_dom"/>
</dbReference>
<dbReference type="Ensembl" id="ENSPMGT00000020990.1">
    <property type="protein sequence ID" value="ENSPMGP00000019697.1"/>
    <property type="gene ID" value="ENSPMGG00000015973.1"/>
</dbReference>
<keyword evidence="3" id="KW-0539">Nucleus</keyword>
<name>A0A3B4AR87_9GOBI</name>
<evidence type="ECO:0000313" key="6">
    <source>
        <dbReference type="Proteomes" id="UP000261520"/>
    </source>
</evidence>
<keyword evidence="2" id="KW-0694">RNA-binding</keyword>
<proteinExistence type="predicted"/>
<dbReference type="SUPFAM" id="SSF68906">
    <property type="entry name" value="SAP domain"/>
    <property type="match status" value="1"/>
</dbReference>
<evidence type="ECO:0000256" key="2">
    <source>
        <dbReference type="ARBA" id="ARBA00022884"/>
    </source>
</evidence>
<dbReference type="AlphaFoldDB" id="A0A3B4AR87"/>
<dbReference type="PROSITE" id="PS50800">
    <property type="entry name" value="SAP"/>
    <property type="match status" value="1"/>
</dbReference>
<dbReference type="GO" id="GO:0003723">
    <property type="term" value="F:RNA binding"/>
    <property type="evidence" value="ECO:0007669"/>
    <property type="project" value="UniProtKB-KW"/>
</dbReference>
<accession>A0A3B4AR87</accession>
<dbReference type="GO" id="GO:0006357">
    <property type="term" value="P:regulation of transcription by RNA polymerase II"/>
    <property type="evidence" value="ECO:0007669"/>
    <property type="project" value="TreeGrafter"/>
</dbReference>
<reference evidence="5" key="2">
    <citation type="submission" date="2025-09" db="UniProtKB">
        <authorList>
            <consortium name="Ensembl"/>
        </authorList>
    </citation>
    <scope>IDENTIFICATION</scope>
</reference>
<dbReference type="GO" id="GO:0050684">
    <property type="term" value="P:regulation of mRNA processing"/>
    <property type="evidence" value="ECO:0007669"/>
    <property type="project" value="TreeGrafter"/>
</dbReference>
<evidence type="ECO:0000256" key="3">
    <source>
        <dbReference type="ARBA" id="ARBA00023242"/>
    </source>
</evidence>
<keyword evidence="6" id="KW-1185">Reference proteome</keyword>
<evidence type="ECO:0000256" key="1">
    <source>
        <dbReference type="ARBA" id="ARBA00004123"/>
    </source>
</evidence>
<dbReference type="InterPro" id="IPR036361">
    <property type="entry name" value="SAP_dom_sf"/>
</dbReference>
<sequence length="117" mass="12770">SFCILISIWMDSDNTAAALTTGSSRKQSDILKVIDLKAELKKRNLDTTGVKSVLSERLKKAIEEEGGNPDEIVISMEANPKKAPPKRAAKGIGKASDASKLIAFSLQHQVDFRDQFP</sequence>
<organism evidence="5 6">
    <name type="scientific">Periophthalmus magnuspinnatus</name>
    <dbReference type="NCBI Taxonomy" id="409849"/>
    <lineage>
        <taxon>Eukaryota</taxon>
        <taxon>Metazoa</taxon>
        <taxon>Chordata</taxon>
        <taxon>Craniata</taxon>
        <taxon>Vertebrata</taxon>
        <taxon>Euteleostomi</taxon>
        <taxon>Actinopterygii</taxon>
        <taxon>Neopterygii</taxon>
        <taxon>Teleostei</taxon>
        <taxon>Neoteleostei</taxon>
        <taxon>Acanthomorphata</taxon>
        <taxon>Gobiaria</taxon>
        <taxon>Gobiiformes</taxon>
        <taxon>Gobioidei</taxon>
        <taxon>Gobiidae</taxon>
        <taxon>Oxudercinae</taxon>
        <taxon>Periophthalmus</taxon>
    </lineage>
</organism>
<protein>
    <recommendedName>
        <fullName evidence="4">SAP domain-containing protein</fullName>
    </recommendedName>
</protein>